<sequence length="203" mass="20514">SLGVIFLPCLSKYIRGQKLYTKHCLKKVSNEPSASFSSNGHKRFPLGSSVVVVVSAGVSVVVVPGLEVVIMVVVSGVWVVVVSVAFSVVVFSGIAVEVVSSGLGGVVVSGLEVVVVSLGVSVVISGCAVTVVVSIVVVIGWVLCVKAVVVDVAVVATSVGFATVEVNFRQSLGSAIKPSDSHFVPGGRLGIAVVEVGCVVVVG</sequence>
<feature type="transmembrane region" description="Helical" evidence="1">
    <location>
        <begin position="69"/>
        <end position="99"/>
    </location>
</feature>
<dbReference type="EnsemblMetazoa" id="GPPI042682-RA">
    <property type="protein sequence ID" value="GPPI042682-PA"/>
    <property type="gene ID" value="GPPI042682"/>
</dbReference>
<evidence type="ECO:0000256" key="1">
    <source>
        <dbReference type="SAM" id="Phobius"/>
    </source>
</evidence>
<dbReference type="EMBL" id="JXJN01021771">
    <property type="status" value="NOT_ANNOTATED_CDS"/>
    <property type="molecule type" value="Genomic_DNA"/>
</dbReference>
<keyword evidence="1" id="KW-0472">Membrane</keyword>
<feature type="transmembrane region" description="Helical" evidence="1">
    <location>
        <begin position="44"/>
        <end position="63"/>
    </location>
</feature>
<accession>A0A1B0BWG7</accession>
<keyword evidence="1" id="KW-1133">Transmembrane helix</keyword>
<feature type="transmembrane region" description="Helical" evidence="1">
    <location>
        <begin position="111"/>
        <end position="142"/>
    </location>
</feature>
<feature type="transmembrane region" description="Helical" evidence="1">
    <location>
        <begin position="148"/>
        <end position="168"/>
    </location>
</feature>
<name>A0A1B0BWG7_9MUSC</name>
<evidence type="ECO:0000313" key="3">
    <source>
        <dbReference type="Proteomes" id="UP000092460"/>
    </source>
</evidence>
<keyword evidence="1" id="KW-0812">Transmembrane</keyword>
<proteinExistence type="predicted"/>
<dbReference type="VEuPathDB" id="VectorBase:GPPI042682"/>
<dbReference type="Proteomes" id="UP000092460">
    <property type="component" value="Unassembled WGS sequence"/>
</dbReference>
<reference evidence="2" key="2">
    <citation type="submission" date="2020-05" db="UniProtKB">
        <authorList>
            <consortium name="EnsemblMetazoa"/>
        </authorList>
    </citation>
    <scope>IDENTIFICATION</scope>
    <source>
        <strain evidence="2">IAEA</strain>
    </source>
</reference>
<keyword evidence="3" id="KW-1185">Reference proteome</keyword>
<dbReference type="AlphaFoldDB" id="A0A1B0BWG7"/>
<evidence type="ECO:0000313" key="2">
    <source>
        <dbReference type="EnsemblMetazoa" id="GPPI042682-PA"/>
    </source>
</evidence>
<reference evidence="3" key="1">
    <citation type="submission" date="2015-01" db="EMBL/GenBank/DDBJ databases">
        <authorList>
            <person name="Aksoy S."/>
            <person name="Warren W."/>
            <person name="Wilson R.K."/>
        </authorList>
    </citation>
    <scope>NUCLEOTIDE SEQUENCE [LARGE SCALE GENOMIC DNA]</scope>
    <source>
        <strain evidence="3">IAEA</strain>
    </source>
</reference>
<protein>
    <submittedName>
        <fullName evidence="2">Uncharacterized protein</fullName>
    </submittedName>
</protein>
<organism evidence="2 3">
    <name type="scientific">Glossina palpalis gambiensis</name>
    <dbReference type="NCBI Taxonomy" id="67801"/>
    <lineage>
        <taxon>Eukaryota</taxon>
        <taxon>Metazoa</taxon>
        <taxon>Ecdysozoa</taxon>
        <taxon>Arthropoda</taxon>
        <taxon>Hexapoda</taxon>
        <taxon>Insecta</taxon>
        <taxon>Pterygota</taxon>
        <taxon>Neoptera</taxon>
        <taxon>Endopterygota</taxon>
        <taxon>Diptera</taxon>
        <taxon>Brachycera</taxon>
        <taxon>Muscomorpha</taxon>
        <taxon>Hippoboscoidea</taxon>
        <taxon>Glossinidae</taxon>
        <taxon>Glossina</taxon>
    </lineage>
</organism>